<reference evidence="2" key="1">
    <citation type="submission" date="2016-11" db="UniProtKB">
        <authorList>
            <consortium name="WormBaseParasite"/>
        </authorList>
    </citation>
    <scope>IDENTIFICATION</scope>
</reference>
<dbReference type="AlphaFoldDB" id="A0A1I7XS47"/>
<accession>A0A1I7XS47</accession>
<organism evidence="1 2">
    <name type="scientific">Heterorhabditis bacteriophora</name>
    <name type="common">Entomopathogenic nematode worm</name>
    <dbReference type="NCBI Taxonomy" id="37862"/>
    <lineage>
        <taxon>Eukaryota</taxon>
        <taxon>Metazoa</taxon>
        <taxon>Ecdysozoa</taxon>
        <taxon>Nematoda</taxon>
        <taxon>Chromadorea</taxon>
        <taxon>Rhabditida</taxon>
        <taxon>Rhabditina</taxon>
        <taxon>Rhabditomorpha</taxon>
        <taxon>Strongyloidea</taxon>
        <taxon>Heterorhabditidae</taxon>
        <taxon>Heterorhabditis</taxon>
    </lineage>
</organism>
<protein>
    <submittedName>
        <fullName evidence="2">Ovule protein</fullName>
    </submittedName>
</protein>
<dbReference type="WBParaSite" id="Hba_20356">
    <property type="protein sequence ID" value="Hba_20356"/>
    <property type="gene ID" value="Hba_20356"/>
</dbReference>
<evidence type="ECO:0000313" key="2">
    <source>
        <dbReference type="WBParaSite" id="Hba_20356"/>
    </source>
</evidence>
<keyword evidence="1" id="KW-1185">Reference proteome</keyword>
<evidence type="ECO:0000313" key="1">
    <source>
        <dbReference type="Proteomes" id="UP000095283"/>
    </source>
</evidence>
<proteinExistence type="predicted"/>
<sequence>MNCLGKSTDTVTHNSNTVLFYNKHKVNNVEATKQVINITSVSKSYYVLPLFIRKRRKMHKLEQSSSFIRGSVDNYFRGIQVIP</sequence>
<name>A0A1I7XS47_HETBA</name>
<dbReference type="Proteomes" id="UP000095283">
    <property type="component" value="Unplaced"/>
</dbReference>